<dbReference type="RefSeq" id="WP_330078571.1">
    <property type="nucleotide sequence ID" value="NZ_JAZDCU010000001.1"/>
</dbReference>
<dbReference type="EMBL" id="JAZDQP010000001">
    <property type="protein sequence ID" value="MEE1864945.1"/>
    <property type="molecule type" value="Genomic_DNA"/>
</dbReference>
<protein>
    <submittedName>
        <fullName evidence="1">FAD/NAD(P)-binding protein</fullName>
    </submittedName>
</protein>
<dbReference type="AlphaFoldDB" id="A0AB35WLZ6"/>
<dbReference type="Gene3D" id="3.50.50.60">
    <property type="entry name" value="FAD/NAD(P)-binding domain"/>
    <property type="match status" value="1"/>
</dbReference>
<dbReference type="InterPro" id="IPR036188">
    <property type="entry name" value="FAD/NAD-bd_sf"/>
</dbReference>
<name>A0AB35WLZ6_9PSED</name>
<gene>
    <name evidence="1" type="ORF">V0R53_00910</name>
</gene>
<proteinExistence type="predicted"/>
<sequence length="485" mass="53528">MSTGTLATDYLVIGAGATAMAFVDTLLDESDAQVLMVDRHAQPGGHWNDAYPFVRLHQPSAFYGVNSCELGSGLKDDSEWGEGLYELASGAEIVSYFDRLMHQRFLPSGRVRYCPMHNYEGDRSEHHRITSLLTGQSHSVLARRKVVDATIAQTAVPSTHPPHYRVAPGIRCIALNELVTIDKPYLRYVVVGGGKTGIDACLWLLQNHVAPSSIQWIVPNALWLLDRANVQPGRENLVRTIGSLAKQFEAIGAADSMSDLFLRLERAGELLRIDETVEPTAFRGATVSQAELTALRRISDVVRLGRIQAIEPGCISLEKGSIAADPDALYIDCSASAIPYIAEGSMTVFEDNRINVLTISSYQILFSAAVIAYVECHLNDPSQMNKLCAVVAPPHLPEDWLKMWAVYLDNQRQWKHHAGLSSWLAQCHLHLLPSVLKAIQEGDPEKIAVLNRFAQARKKALENMPMLLRAAAASHDDVYKTRQAC</sequence>
<dbReference type="SUPFAM" id="SSF51905">
    <property type="entry name" value="FAD/NAD(P)-binding domain"/>
    <property type="match status" value="1"/>
</dbReference>
<reference evidence="1 2" key="1">
    <citation type="submission" date="2024-01" db="EMBL/GenBank/DDBJ databases">
        <title>Unpublished Manusciprt.</title>
        <authorList>
            <person name="Duman M."/>
            <person name="Valdes E.G."/>
            <person name="Ajmi N."/>
            <person name="Altun S."/>
            <person name="Saticioglu I.B."/>
        </authorList>
    </citation>
    <scope>NUCLEOTIDE SEQUENCE [LARGE SCALE GENOMIC DNA]</scope>
    <source>
        <strain evidence="1 2">120P</strain>
    </source>
</reference>
<comment type="caution">
    <text evidence="1">The sequence shown here is derived from an EMBL/GenBank/DDBJ whole genome shotgun (WGS) entry which is preliminary data.</text>
</comment>
<evidence type="ECO:0000313" key="2">
    <source>
        <dbReference type="Proteomes" id="UP001307839"/>
    </source>
</evidence>
<keyword evidence="2" id="KW-1185">Reference proteome</keyword>
<evidence type="ECO:0000313" key="1">
    <source>
        <dbReference type="EMBL" id="MEE1864945.1"/>
    </source>
</evidence>
<accession>A0AB35WLZ6</accession>
<dbReference type="Proteomes" id="UP001307839">
    <property type="component" value="Unassembled WGS sequence"/>
</dbReference>
<organism evidence="1 2">
    <name type="scientific">Pseudomonas auratipiscis</name>
    <dbReference type="NCBI Taxonomy" id="3115853"/>
    <lineage>
        <taxon>Bacteria</taxon>
        <taxon>Pseudomonadati</taxon>
        <taxon>Pseudomonadota</taxon>
        <taxon>Gammaproteobacteria</taxon>
        <taxon>Pseudomonadales</taxon>
        <taxon>Pseudomonadaceae</taxon>
        <taxon>Pseudomonas</taxon>
    </lineage>
</organism>